<accession>A0ABP8KQY2</accession>
<dbReference type="Proteomes" id="UP001500945">
    <property type="component" value="Unassembled WGS sequence"/>
</dbReference>
<comment type="caution">
    <text evidence="2">The sequence shown here is derived from an EMBL/GenBank/DDBJ whole genome shotgun (WGS) entry which is preliminary data.</text>
</comment>
<keyword evidence="3" id="KW-1185">Reference proteome</keyword>
<feature type="transmembrane region" description="Helical" evidence="1">
    <location>
        <begin position="175"/>
        <end position="191"/>
    </location>
</feature>
<evidence type="ECO:0008006" key="4">
    <source>
        <dbReference type="Google" id="ProtNLM"/>
    </source>
</evidence>
<feature type="transmembrane region" description="Helical" evidence="1">
    <location>
        <begin position="60"/>
        <end position="93"/>
    </location>
</feature>
<gene>
    <name evidence="2" type="ORF">GCM10023168_35110</name>
</gene>
<evidence type="ECO:0000313" key="3">
    <source>
        <dbReference type="Proteomes" id="UP001500945"/>
    </source>
</evidence>
<name>A0ABP8KQY2_9MICO</name>
<dbReference type="EMBL" id="BAABGM010000025">
    <property type="protein sequence ID" value="GAA4412828.1"/>
    <property type="molecule type" value="Genomic_DNA"/>
</dbReference>
<reference evidence="3" key="1">
    <citation type="journal article" date="2019" name="Int. J. Syst. Evol. Microbiol.">
        <title>The Global Catalogue of Microorganisms (GCM) 10K type strain sequencing project: providing services to taxonomists for standard genome sequencing and annotation.</title>
        <authorList>
            <consortium name="The Broad Institute Genomics Platform"/>
            <consortium name="The Broad Institute Genome Sequencing Center for Infectious Disease"/>
            <person name="Wu L."/>
            <person name="Ma J."/>
        </authorList>
    </citation>
    <scope>NUCLEOTIDE SEQUENCE [LARGE SCALE GENOMIC DNA]</scope>
    <source>
        <strain evidence="3">JCM 17809</strain>
    </source>
</reference>
<keyword evidence="1" id="KW-0812">Transmembrane</keyword>
<keyword evidence="1" id="KW-1133">Transmembrane helix</keyword>
<organism evidence="2 3">
    <name type="scientific">Fodinibacter luteus</name>
    <dbReference type="NCBI Taxonomy" id="552064"/>
    <lineage>
        <taxon>Bacteria</taxon>
        <taxon>Bacillati</taxon>
        <taxon>Actinomycetota</taxon>
        <taxon>Actinomycetes</taxon>
        <taxon>Micrococcales</taxon>
        <taxon>Intrasporangiaceae</taxon>
        <taxon>Fodinibacter (ex Wang et al. 2009)</taxon>
    </lineage>
</organism>
<dbReference type="RefSeq" id="WP_345208380.1">
    <property type="nucleotide sequence ID" value="NZ_BAABGM010000025.1"/>
</dbReference>
<feature type="transmembrane region" description="Helical" evidence="1">
    <location>
        <begin position="132"/>
        <end position="155"/>
    </location>
</feature>
<sequence length="213" mass="22391">MADIVLGLFAILAGGVMVFSGQFVLRFILPIWGFFAGFAFGAGLFAELADERFLGTLLGWVSGFVLAIVFALLAYLYFAVAVVLAMAAFGFAIGSGLVVALGIDWSWVAVLVGLVFGAILGLVAVLGNMPMVVLSVVSAIAGAVSVVAGIMLVVGSLESADFTQGTVTETIQDGWGWYALLVVLALVGIVVQTRQRLVMERSIQESWYAQSAR</sequence>
<proteinExistence type="predicted"/>
<feature type="transmembrane region" description="Helical" evidence="1">
    <location>
        <begin position="105"/>
        <end position="125"/>
    </location>
</feature>
<feature type="transmembrane region" description="Helical" evidence="1">
    <location>
        <begin position="30"/>
        <end position="48"/>
    </location>
</feature>
<protein>
    <recommendedName>
        <fullName evidence="4">DUF4203 domain-containing protein</fullName>
    </recommendedName>
</protein>
<keyword evidence="1" id="KW-0472">Membrane</keyword>
<evidence type="ECO:0000313" key="2">
    <source>
        <dbReference type="EMBL" id="GAA4412828.1"/>
    </source>
</evidence>
<evidence type="ECO:0000256" key="1">
    <source>
        <dbReference type="SAM" id="Phobius"/>
    </source>
</evidence>